<feature type="compositionally biased region" description="Low complexity" evidence="1">
    <location>
        <begin position="199"/>
        <end position="226"/>
    </location>
</feature>
<proteinExistence type="predicted"/>
<name>A0A371GD63_MUCPR</name>
<feature type="region of interest" description="Disordered" evidence="1">
    <location>
        <begin position="135"/>
        <end position="185"/>
    </location>
</feature>
<dbReference type="EMBL" id="QJKJ01005928">
    <property type="protein sequence ID" value="RDX88487.1"/>
    <property type="molecule type" value="Genomic_DNA"/>
</dbReference>
<feature type="non-terminal residue" evidence="2">
    <location>
        <position position="1"/>
    </location>
</feature>
<sequence length="379" mass="42377">MDEYLAIVIRKPKVDVEQLDQMENNDRMLKELTAPDVVYQPWCIQYPQLESAQTYELKSSLIYLLCKFHGLVGEDPNKHLKDFHVNIIPLGFMPPYIPPANSASQVSTHNAMYPGCIDATSVTVIPATIASQWKTSESPSDSNVPNPVTQAKSLGSKPVGNSTGNEPPIISQGLGPQHLSTNLPSHALNSVGQWQKQPLTLQQQTSSQPILSQQSYQPPGHQQQQQEQEKHSPKNLALQHQPQQQVQHMQPGQSSLLIHAPNSKDGLKSCELFSRETFKILQERKNYVTSTKLIYLRLKAEKGKVNKYLERGSACSKEEPFRKVKSADSIFNFMIPLSLPLFPLSLPQQQLEQQHHPPRSGDNGNSTTTNSLRARPTNT</sequence>
<comment type="caution">
    <text evidence="2">The sequence shown here is derived from an EMBL/GenBank/DDBJ whole genome shotgun (WGS) entry which is preliminary data.</text>
</comment>
<feature type="region of interest" description="Disordered" evidence="1">
    <location>
        <begin position="348"/>
        <end position="379"/>
    </location>
</feature>
<dbReference type="InterPro" id="IPR044798">
    <property type="entry name" value="EAF1A/B"/>
</dbReference>
<accession>A0A371GD63</accession>
<dbReference type="AlphaFoldDB" id="A0A371GD63"/>
<gene>
    <name evidence="2" type="ORF">CR513_29920</name>
</gene>
<feature type="compositionally biased region" description="Polar residues" evidence="1">
    <location>
        <begin position="362"/>
        <end position="379"/>
    </location>
</feature>
<feature type="compositionally biased region" description="Polar residues" evidence="1">
    <location>
        <begin position="135"/>
        <end position="165"/>
    </location>
</feature>
<evidence type="ECO:0000313" key="2">
    <source>
        <dbReference type="EMBL" id="RDX88487.1"/>
    </source>
</evidence>
<dbReference type="PANTHER" id="PTHR46774:SF3">
    <property type="entry name" value="CHROMATIN MODIFICATION-RELATED PROTEIN EAF1 A-RELATED"/>
    <property type="match status" value="1"/>
</dbReference>
<feature type="region of interest" description="Disordered" evidence="1">
    <location>
        <begin position="199"/>
        <end position="261"/>
    </location>
</feature>
<evidence type="ECO:0000256" key="1">
    <source>
        <dbReference type="SAM" id="MobiDB-lite"/>
    </source>
</evidence>
<feature type="compositionally biased region" description="Low complexity" evidence="1">
    <location>
        <begin position="239"/>
        <end position="253"/>
    </location>
</feature>
<keyword evidence="3" id="KW-1185">Reference proteome</keyword>
<organism evidence="2 3">
    <name type="scientific">Mucuna pruriens</name>
    <name type="common">Velvet bean</name>
    <name type="synonym">Dolichos pruriens</name>
    <dbReference type="NCBI Taxonomy" id="157652"/>
    <lineage>
        <taxon>Eukaryota</taxon>
        <taxon>Viridiplantae</taxon>
        <taxon>Streptophyta</taxon>
        <taxon>Embryophyta</taxon>
        <taxon>Tracheophyta</taxon>
        <taxon>Spermatophyta</taxon>
        <taxon>Magnoliopsida</taxon>
        <taxon>eudicotyledons</taxon>
        <taxon>Gunneridae</taxon>
        <taxon>Pentapetalae</taxon>
        <taxon>rosids</taxon>
        <taxon>fabids</taxon>
        <taxon>Fabales</taxon>
        <taxon>Fabaceae</taxon>
        <taxon>Papilionoideae</taxon>
        <taxon>50 kb inversion clade</taxon>
        <taxon>NPAAA clade</taxon>
        <taxon>indigoferoid/millettioid clade</taxon>
        <taxon>Phaseoleae</taxon>
        <taxon>Mucuna</taxon>
    </lineage>
</organism>
<dbReference type="GO" id="GO:0035267">
    <property type="term" value="C:NuA4 histone acetyltransferase complex"/>
    <property type="evidence" value="ECO:0007669"/>
    <property type="project" value="InterPro"/>
</dbReference>
<dbReference type="STRING" id="157652.A0A371GD63"/>
<evidence type="ECO:0000313" key="3">
    <source>
        <dbReference type="Proteomes" id="UP000257109"/>
    </source>
</evidence>
<protein>
    <submittedName>
        <fullName evidence="2">Uncharacterized protein</fullName>
    </submittedName>
</protein>
<reference evidence="2" key="1">
    <citation type="submission" date="2018-05" db="EMBL/GenBank/DDBJ databases">
        <title>Draft genome of Mucuna pruriens seed.</title>
        <authorList>
            <person name="Nnadi N.E."/>
            <person name="Vos R."/>
            <person name="Hasami M.H."/>
            <person name="Devisetty U.K."/>
            <person name="Aguiy J.C."/>
        </authorList>
    </citation>
    <scope>NUCLEOTIDE SEQUENCE [LARGE SCALE GENOMIC DNA]</scope>
    <source>
        <strain evidence="2">JCA_2017</strain>
    </source>
</reference>
<dbReference type="PANTHER" id="PTHR46774">
    <property type="entry name" value="CHROMATIN MODIFICATION-RELATED PROTEIN EAF1 A-RELATED"/>
    <property type="match status" value="1"/>
</dbReference>
<dbReference type="OrthoDB" id="2002345at2759"/>
<dbReference type="Proteomes" id="UP000257109">
    <property type="component" value="Unassembled WGS sequence"/>
</dbReference>